<reference evidence="4" key="1">
    <citation type="journal article" date="2023" name="Nat. Commun.">
        <title>Diploid and tetraploid genomes of Acorus and the evolution of monocots.</title>
        <authorList>
            <person name="Ma L."/>
            <person name="Liu K.W."/>
            <person name="Li Z."/>
            <person name="Hsiao Y.Y."/>
            <person name="Qi Y."/>
            <person name="Fu T."/>
            <person name="Tang G.D."/>
            <person name="Zhang D."/>
            <person name="Sun W.H."/>
            <person name="Liu D.K."/>
            <person name="Li Y."/>
            <person name="Chen G.Z."/>
            <person name="Liu X.D."/>
            <person name="Liao X.Y."/>
            <person name="Jiang Y.T."/>
            <person name="Yu X."/>
            <person name="Hao Y."/>
            <person name="Huang J."/>
            <person name="Zhao X.W."/>
            <person name="Ke S."/>
            <person name="Chen Y.Y."/>
            <person name="Wu W.L."/>
            <person name="Hsu J.L."/>
            <person name="Lin Y.F."/>
            <person name="Huang M.D."/>
            <person name="Li C.Y."/>
            <person name="Huang L."/>
            <person name="Wang Z.W."/>
            <person name="Zhao X."/>
            <person name="Zhong W.Y."/>
            <person name="Peng D.H."/>
            <person name="Ahmad S."/>
            <person name="Lan S."/>
            <person name="Zhang J.S."/>
            <person name="Tsai W.C."/>
            <person name="Van de Peer Y."/>
            <person name="Liu Z.J."/>
        </authorList>
    </citation>
    <scope>NUCLEOTIDE SEQUENCE</scope>
    <source>
        <strain evidence="4">SCP</strain>
    </source>
</reference>
<evidence type="ECO:0000313" key="5">
    <source>
        <dbReference type="Proteomes" id="UP001179952"/>
    </source>
</evidence>
<feature type="domain" description="LysM" evidence="2">
    <location>
        <begin position="1096"/>
        <end position="1144"/>
    </location>
</feature>
<keyword evidence="5" id="KW-1185">Reference proteome</keyword>
<feature type="domain" description="C2 NT-type" evidence="3">
    <location>
        <begin position="88"/>
        <end position="241"/>
    </location>
</feature>
<reference evidence="4" key="2">
    <citation type="submission" date="2023-06" db="EMBL/GenBank/DDBJ databases">
        <authorList>
            <person name="Ma L."/>
            <person name="Liu K.-W."/>
            <person name="Li Z."/>
            <person name="Hsiao Y.-Y."/>
            <person name="Qi Y."/>
            <person name="Fu T."/>
            <person name="Tang G."/>
            <person name="Zhang D."/>
            <person name="Sun W.-H."/>
            <person name="Liu D.-K."/>
            <person name="Li Y."/>
            <person name="Chen G.-Z."/>
            <person name="Liu X.-D."/>
            <person name="Liao X.-Y."/>
            <person name="Jiang Y.-T."/>
            <person name="Yu X."/>
            <person name="Hao Y."/>
            <person name="Huang J."/>
            <person name="Zhao X.-W."/>
            <person name="Ke S."/>
            <person name="Chen Y.-Y."/>
            <person name="Wu W.-L."/>
            <person name="Hsu J.-L."/>
            <person name="Lin Y.-F."/>
            <person name="Huang M.-D."/>
            <person name="Li C.-Y."/>
            <person name="Huang L."/>
            <person name="Wang Z.-W."/>
            <person name="Zhao X."/>
            <person name="Zhong W.-Y."/>
            <person name="Peng D.-H."/>
            <person name="Ahmad S."/>
            <person name="Lan S."/>
            <person name="Zhang J.-S."/>
            <person name="Tsai W.-C."/>
            <person name="Van De Peer Y."/>
            <person name="Liu Z.-J."/>
        </authorList>
    </citation>
    <scope>NUCLEOTIDE SEQUENCE</scope>
    <source>
        <strain evidence="4">SCP</strain>
        <tissue evidence="4">Leaves</tissue>
    </source>
</reference>
<organism evidence="4 5">
    <name type="scientific">Acorus gramineus</name>
    <name type="common">Dwarf sweet flag</name>
    <dbReference type="NCBI Taxonomy" id="55184"/>
    <lineage>
        <taxon>Eukaryota</taxon>
        <taxon>Viridiplantae</taxon>
        <taxon>Streptophyta</taxon>
        <taxon>Embryophyta</taxon>
        <taxon>Tracheophyta</taxon>
        <taxon>Spermatophyta</taxon>
        <taxon>Magnoliopsida</taxon>
        <taxon>Liliopsida</taxon>
        <taxon>Acoraceae</taxon>
        <taxon>Acorus</taxon>
    </lineage>
</organism>
<feature type="compositionally biased region" description="Basic residues" evidence="1">
    <location>
        <begin position="54"/>
        <end position="64"/>
    </location>
</feature>
<dbReference type="PROSITE" id="PS51782">
    <property type="entry name" value="LYSM"/>
    <property type="match status" value="1"/>
</dbReference>
<feature type="region of interest" description="Disordered" evidence="1">
    <location>
        <begin position="38"/>
        <end position="77"/>
    </location>
</feature>
<dbReference type="Pfam" id="PF01476">
    <property type="entry name" value="LysM"/>
    <property type="match status" value="1"/>
</dbReference>
<gene>
    <name evidence="4" type="ORF">QJS04_geneDACA021934</name>
</gene>
<feature type="region of interest" description="Disordered" evidence="1">
    <location>
        <begin position="1"/>
        <end position="24"/>
    </location>
</feature>
<name>A0AAV9A4I0_ACOGR</name>
<feature type="compositionally biased region" description="Basic and acidic residues" evidence="1">
    <location>
        <begin position="1"/>
        <end position="17"/>
    </location>
</feature>
<dbReference type="PANTHER" id="PTHR33414:SF1">
    <property type="entry name" value="PROTEIN PLASTID MOVEMENT IMPAIRED 1-RELATED 1"/>
    <property type="match status" value="1"/>
</dbReference>
<dbReference type="PANTHER" id="PTHR33414">
    <property type="entry name" value="PROTEIN PLASTID MOVEMENT IMPAIRED 1-RELATED 1"/>
    <property type="match status" value="1"/>
</dbReference>
<dbReference type="Gene3D" id="3.10.350.10">
    <property type="entry name" value="LysM domain"/>
    <property type="match status" value="1"/>
</dbReference>
<feature type="compositionally biased region" description="Basic residues" evidence="1">
    <location>
        <begin position="784"/>
        <end position="793"/>
    </location>
</feature>
<dbReference type="InterPro" id="IPR019448">
    <property type="entry name" value="NT-C2"/>
</dbReference>
<dbReference type="Proteomes" id="UP001179952">
    <property type="component" value="Unassembled WGS sequence"/>
</dbReference>
<evidence type="ECO:0000259" key="2">
    <source>
        <dbReference type="PROSITE" id="PS51782"/>
    </source>
</evidence>
<dbReference type="SUPFAM" id="SSF54106">
    <property type="entry name" value="LysM domain"/>
    <property type="match status" value="1"/>
</dbReference>
<evidence type="ECO:0000259" key="3">
    <source>
        <dbReference type="PROSITE" id="PS51840"/>
    </source>
</evidence>
<dbReference type="InterPro" id="IPR039614">
    <property type="entry name" value="PMI1-like"/>
</dbReference>
<feature type="compositionally biased region" description="Basic and acidic residues" evidence="1">
    <location>
        <begin position="41"/>
        <end position="53"/>
    </location>
</feature>
<comment type="caution">
    <text evidence="4">The sequence shown here is derived from an EMBL/GenBank/DDBJ whole genome shotgun (WGS) entry which is preliminary data.</text>
</comment>
<dbReference type="Pfam" id="PF21745">
    <property type="entry name" value="PMI1_PMIR1-2_C"/>
    <property type="match status" value="1"/>
</dbReference>
<dbReference type="CDD" id="cd00118">
    <property type="entry name" value="LysM"/>
    <property type="match status" value="1"/>
</dbReference>
<dbReference type="Pfam" id="PF10358">
    <property type="entry name" value="NT-C2"/>
    <property type="match status" value="1"/>
</dbReference>
<evidence type="ECO:0000313" key="4">
    <source>
        <dbReference type="EMBL" id="KAK1258950.1"/>
    </source>
</evidence>
<protein>
    <submittedName>
        <fullName evidence="4">Uncharacterized protein</fullName>
    </submittedName>
</protein>
<dbReference type="EMBL" id="JAUJYN010000012">
    <property type="protein sequence ID" value="KAK1258950.1"/>
    <property type="molecule type" value="Genomic_DNA"/>
</dbReference>
<dbReference type="AlphaFoldDB" id="A0AAV9A4I0"/>
<dbReference type="InterPro" id="IPR018392">
    <property type="entry name" value="LysM"/>
</dbReference>
<proteinExistence type="predicted"/>
<dbReference type="InterPro" id="IPR048972">
    <property type="entry name" value="PMI1_PMIR1-2_C"/>
</dbReference>
<dbReference type="PROSITE" id="PS51840">
    <property type="entry name" value="C2_NT"/>
    <property type="match status" value="1"/>
</dbReference>
<dbReference type="SMART" id="SM00257">
    <property type="entry name" value="LysM"/>
    <property type="match status" value="1"/>
</dbReference>
<dbReference type="InterPro" id="IPR036779">
    <property type="entry name" value="LysM_dom_sf"/>
</dbReference>
<feature type="compositionally biased region" description="Low complexity" evidence="1">
    <location>
        <begin position="65"/>
        <end position="77"/>
    </location>
</feature>
<evidence type="ECO:0000256" key="1">
    <source>
        <dbReference type="SAM" id="MobiDB-lite"/>
    </source>
</evidence>
<sequence length="1145" mass="125693">MSSARRTVDPGRRRNPEESGNGRLLDEIEVLSDALFLNKPSDPRSKVHSDLPRSKSRVSNKPAKKPSSSSSPSSSAASSIWNWPLKAFSHHRSRRFDIRFTLYVHSIDDLPPSFNNLGIRVHWRRGTSDSGGGLQTRPVKVFQGVAEFEEALNYRCSVHGTRGGGSGRPAKYEARPFSVHASLVAASEIDLGRHRIDLTRLLPLTLEELEEEKRSGRWTTSFNLSGKAKGAVLNVSFGFCVVGDDKTPDSMGLKQKTKHVLNTQGSVRRAGSLPVMDPSVGDHRIQSRHLPSKSIGDFKVFNEVLPVSRSDGLDTIRAEGEKVGLGILVASKLAEAKSYDLVELPVENIIDNGNDEPNFSVIEQGIENAMKDELKFEPNVGYEKHDGVDHVVKVSVEGGGEEVDRIADQGEVEADGVDQKEDGLEEFSNEEKEFLHSENGTKEDRFTVAEMNVDDFESTFCGPLVLGSEVLDSPQARVVTPEPNLESTMAVPEYKTGRASKYLSLDEVADTVADEFLSMLGIEQSTFSQSSESDTDSPKERLWKQFKRESLGGCDGMFGLDFGSDDNEVRADYEAPLARPNWGDLPEDFALSSLIQDAEVDHQAMGSKTRAKMLEDAETEYLMREWGLNEKAFESSPLESACGFGSPIDAPRRDPFDLPSLGEDLGPFIQTKDGGFLRSMNPTLFNNAKNNGSLIMQVSRPVVVPAEMGSGIMEILQRLASVGIEKLSMQASKLMPLEDIMGKTMQQVAWEVSPTLEACERLGISHPKPEAEDGFMQDGFGERKQRKGSSRRYPKMDMGSSGGDMGSEYVSLEDLAPLAMDKIEALSMEGLRIQSGMSDEEAPSNISPHSIGEISALEGLGARTSGSLGLEGTAGLQLMDIKENCNDIDGLMGLSLTLDEWMRIDSGVVDEEDQTSERTSKILAAHHAKSTEFIGGGKKGDKRQGKGSGRRWGLLGNNFTVALMVQLRDPLRNYEPVGTPMLALMQVERVFVPPKPKIYSTVSDKGNSEELAESESDLKPAPLEKVEKVEEEEIIPQFKITEVHVAGLKTEPGKKKLWGNPKQQQSGSRWLLASGMGKSNKHPFMKSKAVTKPSQVTTTVQPGDTLWSLSSRVNGDGAKWKELASLNPHIRNPNIIFPNETIRLR</sequence>
<feature type="region of interest" description="Disordered" evidence="1">
    <location>
        <begin position="766"/>
        <end position="804"/>
    </location>
</feature>
<accession>A0AAV9A4I0</accession>